<gene>
    <name evidence="2" type="ORF">F511_29667</name>
</gene>
<reference evidence="2 3" key="1">
    <citation type="journal article" date="2015" name="Proc. Natl. Acad. Sci. U.S.A.">
        <title>The resurrection genome of Boea hygrometrica: A blueprint for survival of dehydration.</title>
        <authorList>
            <person name="Xiao L."/>
            <person name="Yang G."/>
            <person name="Zhang L."/>
            <person name="Yang X."/>
            <person name="Zhao S."/>
            <person name="Ji Z."/>
            <person name="Zhou Q."/>
            <person name="Hu M."/>
            <person name="Wang Y."/>
            <person name="Chen M."/>
            <person name="Xu Y."/>
            <person name="Jin H."/>
            <person name="Xiao X."/>
            <person name="Hu G."/>
            <person name="Bao F."/>
            <person name="Hu Y."/>
            <person name="Wan P."/>
            <person name="Li L."/>
            <person name="Deng X."/>
            <person name="Kuang T."/>
            <person name="Xiang C."/>
            <person name="Zhu J.K."/>
            <person name="Oliver M.J."/>
            <person name="He Y."/>
        </authorList>
    </citation>
    <scope>NUCLEOTIDE SEQUENCE [LARGE SCALE GENOMIC DNA]</scope>
    <source>
        <strain evidence="3">cv. XS01</strain>
    </source>
</reference>
<feature type="region of interest" description="Disordered" evidence="1">
    <location>
        <begin position="1"/>
        <end position="68"/>
    </location>
</feature>
<dbReference type="Proteomes" id="UP000250235">
    <property type="component" value="Unassembled WGS sequence"/>
</dbReference>
<feature type="region of interest" description="Disordered" evidence="1">
    <location>
        <begin position="451"/>
        <end position="484"/>
    </location>
</feature>
<evidence type="ECO:0000256" key="1">
    <source>
        <dbReference type="SAM" id="MobiDB-lite"/>
    </source>
</evidence>
<sequence>MLHMTMPIENKKRKTEKRGLEKPKKKKDKIVRMEKKQKVAVQQPVEAGSQEAPVKSTSETCSDIDSRPLDGLKKHCGAMKKQVVESSDSEATVSVPSVNITKKRRTKRTKKESTIRGSPNLVPFLKYHLGATRSQPLGEQEKSTAGGPGGHVETIPENEGRIYEVEQVEHEESSNQTEKESATNAGSIVVRSGLEQPAQRSMKFTGTGIFTLVEIREINMGANPAQSAQPQILAFEFSTQAEQEQAAGKKTTQQDEQIEEIMMNVKNVEETEKKREQLYSVDGQQTKEQLDLEEEDQPQQSPTHSGSSFCPYSSTYTSLTGPQQVFVSSPPASLNVDIKLEEVEQVVVSLDLKVISMDSKVQSMDSKVISLDSKVEQLLNIHTFLKHDFNTYKHAFYDMVAANVASSQTSLETSLVCQFTEHQMQIFSDLDFVELQMEGLVNHLKEIGDAKKGELGQSSGPRGGPSSVPSNKKGESGYKKRRWF</sequence>
<feature type="compositionally biased region" description="Basic residues" evidence="1">
    <location>
        <begin position="101"/>
        <end position="110"/>
    </location>
</feature>
<feature type="region of interest" description="Disordered" evidence="1">
    <location>
        <begin position="132"/>
        <end position="159"/>
    </location>
</feature>
<feature type="compositionally biased region" description="Low complexity" evidence="1">
    <location>
        <begin position="458"/>
        <end position="470"/>
    </location>
</feature>
<accession>A0A2Z7DFF7</accession>
<evidence type="ECO:0000313" key="2">
    <source>
        <dbReference type="EMBL" id="KZV56154.1"/>
    </source>
</evidence>
<protein>
    <submittedName>
        <fullName evidence="2">MiaB-like tRNA modifying enzyme</fullName>
    </submittedName>
</protein>
<feature type="compositionally biased region" description="Polar residues" evidence="1">
    <location>
        <begin position="301"/>
        <end position="312"/>
    </location>
</feature>
<dbReference type="EMBL" id="KQ988258">
    <property type="protein sequence ID" value="KZV56154.1"/>
    <property type="molecule type" value="Genomic_DNA"/>
</dbReference>
<proteinExistence type="predicted"/>
<feature type="region of interest" description="Disordered" evidence="1">
    <location>
        <begin position="85"/>
        <end position="119"/>
    </location>
</feature>
<evidence type="ECO:0000313" key="3">
    <source>
        <dbReference type="Proteomes" id="UP000250235"/>
    </source>
</evidence>
<keyword evidence="3" id="KW-1185">Reference proteome</keyword>
<organism evidence="2 3">
    <name type="scientific">Dorcoceras hygrometricum</name>
    <dbReference type="NCBI Taxonomy" id="472368"/>
    <lineage>
        <taxon>Eukaryota</taxon>
        <taxon>Viridiplantae</taxon>
        <taxon>Streptophyta</taxon>
        <taxon>Embryophyta</taxon>
        <taxon>Tracheophyta</taxon>
        <taxon>Spermatophyta</taxon>
        <taxon>Magnoliopsida</taxon>
        <taxon>eudicotyledons</taxon>
        <taxon>Gunneridae</taxon>
        <taxon>Pentapetalae</taxon>
        <taxon>asterids</taxon>
        <taxon>lamiids</taxon>
        <taxon>Lamiales</taxon>
        <taxon>Gesneriaceae</taxon>
        <taxon>Didymocarpoideae</taxon>
        <taxon>Trichosporeae</taxon>
        <taxon>Loxocarpinae</taxon>
        <taxon>Dorcoceras</taxon>
    </lineage>
</organism>
<name>A0A2Z7DFF7_9LAMI</name>
<feature type="region of interest" description="Disordered" evidence="1">
    <location>
        <begin position="278"/>
        <end position="312"/>
    </location>
</feature>
<dbReference type="AlphaFoldDB" id="A0A2Z7DFF7"/>
<feature type="compositionally biased region" description="Polar residues" evidence="1">
    <location>
        <begin position="85"/>
        <end position="100"/>
    </location>
</feature>
<dbReference type="OrthoDB" id="342281at2759"/>